<dbReference type="Pfam" id="PF01743">
    <property type="entry name" value="PolyA_pol"/>
    <property type="match status" value="1"/>
</dbReference>
<dbReference type="EMBL" id="DRLF01000330">
    <property type="protein sequence ID" value="HEC07089.1"/>
    <property type="molecule type" value="Genomic_DNA"/>
</dbReference>
<protein>
    <submittedName>
        <fullName evidence="14">Rhodanese</fullName>
    </submittedName>
</protein>
<comment type="cofactor">
    <cofactor evidence="1">
        <name>Mg(2+)</name>
        <dbReference type="ChEBI" id="CHEBI:18420"/>
    </cofactor>
</comment>
<dbReference type="InterPro" id="IPR050124">
    <property type="entry name" value="tRNA_CCA-adding_enzyme"/>
</dbReference>
<keyword evidence="5" id="KW-0479">Metal-binding</keyword>
<dbReference type="InterPro" id="IPR032828">
    <property type="entry name" value="PolyA_RNA-bd"/>
</dbReference>
<evidence type="ECO:0000256" key="10">
    <source>
        <dbReference type="ARBA" id="ARBA00022884"/>
    </source>
</evidence>
<evidence type="ECO:0000256" key="3">
    <source>
        <dbReference type="ARBA" id="ARBA00022694"/>
    </source>
</evidence>
<dbReference type="Proteomes" id="UP000886339">
    <property type="component" value="Unassembled WGS sequence"/>
</dbReference>
<evidence type="ECO:0000256" key="6">
    <source>
        <dbReference type="ARBA" id="ARBA00022741"/>
    </source>
</evidence>
<reference evidence="14" key="1">
    <citation type="journal article" date="2020" name="mSystems">
        <title>Genome- and Community-Level Interaction Insights into Carbon Utilization and Element Cycling Functions of Hydrothermarchaeota in Hydrothermal Sediment.</title>
        <authorList>
            <person name="Zhou Z."/>
            <person name="Liu Y."/>
            <person name="Xu W."/>
            <person name="Pan J."/>
            <person name="Luo Z.H."/>
            <person name="Li M."/>
        </authorList>
    </citation>
    <scope>NUCLEOTIDE SEQUENCE [LARGE SCALE GENOMIC DNA]</scope>
    <source>
        <strain evidence="14">HyVt-458</strain>
    </source>
</reference>
<dbReference type="GO" id="GO:0001680">
    <property type="term" value="P:tRNA 3'-terminal CCA addition"/>
    <property type="evidence" value="ECO:0007669"/>
    <property type="project" value="InterPro"/>
</dbReference>
<dbReference type="InterPro" id="IPR002646">
    <property type="entry name" value="PolA_pol_head_dom"/>
</dbReference>
<evidence type="ECO:0000313" key="14">
    <source>
        <dbReference type="EMBL" id="HEC07089.1"/>
    </source>
</evidence>
<keyword evidence="7" id="KW-0692">RNA repair</keyword>
<organism evidence="14">
    <name type="scientific">Thiolapillus brandeum</name>
    <dbReference type="NCBI Taxonomy" id="1076588"/>
    <lineage>
        <taxon>Bacteria</taxon>
        <taxon>Pseudomonadati</taxon>
        <taxon>Pseudomonadota</taxon>
        <taxon>Gammaproteobacteria</taxon>
        <taxon>Chromatiales</taxon>
        <taxon>Sedimenticolaceae</taxon>
        <taxon>Thiolapillus</taxon>
    </lineage>
</organism>
<keyword evidence="4" id="KW-0548">Nucleotidyltransferase</keyword>
<dbReference type="Pfam" id="PF12627">
    <property type="entry name" value="PolyA_pol_RNAbd"/>
    <property type="match status" value="1"/>
</dbReference>
<dbReference type="GO" id="GO:0004810">
    <property type="term" value="F:CCA tRNA nucleotidyltransferase activity"/>
    <property type="evidence" value="ECO:0007669"/>
    <property type="project" value="InterPro"/>
</dbReference>
<evidence type="ECO:0000256" key="1">
    <source>
        <dbReference type="ARBA" id="ARBA00001946"/>
    </source>
</evidence>
<sequence length="392" mass="43255">MGIDNSQSGAAGESLKTFLVGGGVRDKLLNIKVVDRDWVVVAASEDDMLKMGYIPVSGAFPVFLHPQTGEEYALARRELKTGPGYHGFSVETGPQVTLEDDLARRDLTINAMAEDAQGNIIDPFGGREDLEKGILRHVTHAFTEDPVRLLRIARFSARFGRWGFRVAHSTHALMKKMVASGELQHLKGPRVWQEMRKALMEKQPWRFFEVLHACGALAQLFPVLATAMSEAAGHGKTGDSPPVAALKRAVAQDLDLRERFVCVMQYAVDAGHSARQLLAWLGVEKKTATLLTDWLQARKPLAQLPDGKAADYFRYLRQFRASLPALNRLIPVCLPELAETLLPRLEKAATALAAVDVGQLQAEGWQGKALGEEIARRQQLAIERQLGEPDEP</sequence>
<evidence type="ECO:0000259" key="13">
    <source>
        <dbReference type="Pfam" id="PF12627"/>
    </source>
</evidence>
<evidence type="ECO:0000256" key="9">
    <source>
        <dbReference type="ARBA" id="ARBA00022842"/>
    </source>
</evidence>
<evidence type="ECO:0000256" key="7">
    <source>
        <dbReference type="ARBA" id="ARBA00022800"/>
    </source>
</evidence>
<evidence type="ECO:0000256" key="11">
    <source>
        <dbReference type="RuleBase" id="RU003953"/>
    </source>
</evidence>
<keyword evidence="10 11" id="KW-0694">RNA-binding</keyword>
<dbReference type="PANTHER" id="PTHR47545">
    <property type="entry name" value="MULTIFUNCTIONAL CCA PROTEIN"/>
    <property type="match status" value="1"/>
</dbReference>
<evidence type="ECO:0000256" key="5">
    <source>
        <dbReference type="ARBA" id="ARBA00022723"/>
    </source>
</evidence>
<proteinExistence type="inferred from homology"/>
<dbReference type="Gene3D" id="3.30.460.10">
    <property type="entry name" value="Beta Polymerase, domain 2"/>
    <property type="match status" value="1"/>
</dbReference>
<accession>A0A831RWJ3</accession>
<evidence type="ECO:0000259" key="12">
    <source>
        <dbReference type="Pfam" id="PF01743"/>
    </source>
</evidence>
<evidence type="ECO:0000256" key="8">
    <source>
        <dbReference type="ARBA" id="ARBA00022840"/>
    </source>
</evidence>
<evidence type="ECO:0000256" key="4">
    <source>
        <dbReference type="ARBA" id="ARBA00022695"/>
    </source>
</evidence>
<dbReference type="InterPro" id="IPR043519">
    <property type="entry name" value="NT_sf"/>
</dbReference>
<dbReference type="PANTHER" id="PTHR47545:SF1">
    <property type="entry name" value="MULTIFUNCTIONAL CCA PROTEIN"/>
    <property type="match status" value="1"/>
</dbReference>
<keyword evidence="9" id="KW-0460">Magnesium</keyword>
<name>A0A831RWJ3_9GAMM</name>
<dbReference type="SUPFAM" id="SSF81891">
    <property type="entry name" value="Poly A polymerase C-terminal region-like"/>
    <property type="match status" value="1"/>
</dbReference>
<dbReference type="AlphaFoldDB" id="A0A831RWJ3"/>
<comment type="similarity">
    <text evidence="11">Belongs to the tRNA nucleotidyltransferase/poly(A) polymerase family.</text>
</comment>
<feature type="domain" description="tRNA nucleotidyltransferase/poly(A) polymerase RNA and SrmB- binding" evidence="13">
    <location>
        <begin position="163"/>
        <end position="227"/>
    </location>
</feature>
<comment type="caution">
    <text evidence="14">The sequence shown here is derived from an EMBL/GenBank/DDBJ whole genome shotgun (WGS) entry which is preliminary data.</text>
</comment>
<dbReference type="SUPFAM" id="SSF81301">
    <property type="entry name" value="Nucleotidyltransferase"/>
    <property type="match status" value="1"/>
</dbReference>
<dbReference type="GO" id="GO:0042245">
    <property type="term" value="P:RNA repair"/>
    <property type="evidence" value="ECO:0007669"/>
    <property type="project" value="UniProtKB-KW"/>
</dbReference>
<gene>
    <name evidence="14" type="ORF">ENJ12_09565</name>
</gene>
<feature type="domain" description="Poly A polymerase head" evidence="12">
    <location>
        <begin position="18"/>
        <end position="136"/>
    </location>
</feature>
<dbReference type="Gene3D" id="1.10.3090.10">
    <property type="entry name" value="cca-adding enzyme, domain 2"/>
    <property type="match status" value="1"/>
</dbReference>
<keyword evidence="2 11" id="KW-0808">Transferase</keyword>
<dbReference type="GO" id="GO:0003723">
    <property type="term" value="F:RNA binding"/>
    <property type="evidence" value="ECO:0007669"/>
    <property type="project" value="UniProtKB-KW"/>
</dbReference>
<keyword evidence="3" id="KW-0819">tRNA processing</keyword>
<keyword evidence="6" id="KW-0547">Nucleotide-binding</keyword>
<dbReference type="GO" id="GO:0046872">
    <property type="term" value="F:metal ion binding"/>
    <property type="evidence" value="ECO:0007669"/>
    <property type="project" value="UniProtKB-KW"/>
</dbReference>
<keyword evidence="8" id="KW-0067">ATP-binding</keyword>
<evidence type="ECO:0000256" key="2">
    <source>
        <dbReference type="ARBA" id="ARBA00022679"/>
    </source>
</evidence>
<dbReference type="CDD" id="cd05398">
    <property type="entry name" value="NT_ClassII-CCAase"/>
    <property type="match status" value="1"/>
</dbReference>
<dbReference type="GO" id="GO:0005524">
    <property type="term" value="F:ATP binding"/>
    <property type="evidence" value="ECO:0007669"/>
    <property type="project" value="UniProtKB-KW"/>
</dbReference>